<proteinExistence type="predicted"/>
<reference evidence="1 2" key="1">
    <citation type="submission" date="2016-04" db="EMBL/GenBank/DDBJ databases">
        <authorList>
            <person name="Evans L.H."/>
            <person name="Alamgir A."/>
            <person name="Owens N."/>
            <person name="Weber N.D."/>
            <person name="Virtaneva K."/>
            <person name="Barbian K."/>
            <person name="Babar A."/>
            <person name="Rosenke K."/>
        </authorList>
    </citation>
    <scope>NUCLEOTIDE SEQUENCE [LARGE SCALE GENOMIC DNA]</scope>
    <source>
        <strain evidence="1 2">JL2886</strain>
    </source>
</reference>
<dbReference type="OrthoDB" id="7856226at2"/>
<accession>A0A1B0ZN07</accession>
<dbReference type="RefSeq" id="WP_133245338.1">
    <property type="nucleotide sequence ID" value="NZ_CP015124.1"/>
</dbReference>
<protein>
    <submittedName>
        <fullName evidence="1">Uncharacterized protein</fullName>
    </submittedName>
</protein>
<name>A0A1B0ZN07_9RHOB</name>
<evidence type="ECO:0000313" key="2">
    <source>
        <dbReference type="Proteomes" id="UP000092565"/>
    </source>
</evidence>
<sequence>MTAIEGFYRAEFMTPEHHGFGVLAIANGTARGGDSIMSYVGSCDCSGGDVTLDLEVCRHSHLGQMQPIFKTDCCTLCITGKQIDGGRIAGTGHSPEAPDIPFKLILTKLRD</sequence>
<dbReference type="AlphaFoldDB" id="A0A1B0ZN07"/>
<keyword evidence="2" id="KW-1185">Reference proteome</keyword>
<organism evidence="1 2">
    <name type="scientific">Phaeobacter gallaeciensis</name>
    <dbReference type="NCBI Taxonomy" id="60890"/>
    <lineage>
        <taxon>Bacteria</taxon>
        <taxon>Pseudomonadati</taxon>
        <taxon>Pseudomonadota</taxon>
        <taxon>Alphaproteobacteria</taxon>
        <taxon>Rhodobacterales</taxon>
        <taxon>Roseobacteraceae</taxon>
        <taxon>Phaeobacter</taxon>
    </lineage>
</organism>
<evidence type="ECO:0000313" key="1">
    <source>
        <dbReference type="EMBL" id="ANP35549.1"/>
    </source>
</evidence>
<gene>
    <name evidence="1" type="ORF">JL2886_00622</name>
</gene>
<dbReference type="Gene3D" id="2.40.128.380">
    <property type="entry name" value="T3SS negative regulator GrlR"/>
    <property type="match status" value="1"/>
</dbReference>
<dbReference type="EMBL" id="CP015124">
    <property type="protein sequence ID" value="ANP35549.1"/>
    <property type="molecule type" value="Genomic_DNA"/>
</dbReference>
<dbReference type="InterPro" id="IPR043019">
    <property type="entry name" value="GrlR_sf"/>
</dbReference>
<dbReference type="Proteomes" id="UP000092565">
    <property type="component" value="Chromosome"/>
</dbReference>